<feature type="compositionally biased region" description="Basic residues" evidence="1">
    <location>
        <begin position="81"/>
        <end position="93"/>
    </location>
</feature>
<dbReference type="EMBL" id="NJHN03000031">
    <property type="protein sequence ID" value="KAH9423841.1"/>
    <property type="molecule type" value="Genomic_DNA"/>
</dbReference>
<gene>
    <name evidence="2" type="ORF">DERP_005424</name>
</gene>
<dbReference type="Proteomes" id="UP000887458">
    <property type="component" value="Unassembled WGS sequence"/>
</dbReference>
<comment type="caution">
    <text evidence="2">The sequence shown here is derived from an EMBL/GenBank/DDBJ whole genome shotgun (WGS) entry which is preliminary data.</text>
</comment>
<keyword evidence="3" id="KW-1185">Reference proteome</keyword>
<sequence>MANFQHYIYLRVPPSSSSPSNIPTISIDQYRFNDDDEQNVDQNSIQQNNYLTVPSPINYYNSLNTNSNYENAFYLSRRLRKHLQQRQQPRKPRPPLIFRPLTTTTTV</sequence>
<protein>
    <submittedName>
        <fullName evidence="2">Uncharacterized protein</fullName>
    </submittedName>
</protein>
<evidence type="ECO:0000313" key="3">
    <source>
        <dbReference type="Proteomes" id="UP000887458"/>
    </source>
</evidence>
<proteinExistence type="predicted"/>
<reference evidence="2 3" key="1">
    <citation type="journal article" date="2018" name="J. Allergy Clin. Immunol.">
        <title>High-quality assembly of Dermatophagoides pteronyssinus genome and transcriptome reveals a wide range of novel allergens.</title>
        <authorList>
            <person name="Liu X.Y."/>
            <person name="Yang K.Y."/>
            <person name="Wang M.Q."/>
            <person name="Kwok J.S."/>
            <person name="Zeng X."/>
            <person name="Yang Z."/>
            <person name="Xiao X.J."/>
            <person name="Lau C.P."/>
            <person name="Li Y."/>
            <person name="Huang Z.M."/>
            <person name="Ba J.G."/>
            <person name="Yim A.K."/>
            <person name="Ouyang C.Y."/>
            <person name="Ngai S.M."/>
            <person name="Chan T.F."/>
            <person name="Leung E.L."/>
            <person name="Liu L."/>
            <person name="Liu Z.G."/>
            <person name="Tsui S.K."/>
        </authorList>
    </citation>
    <scope>NUCLEOTIDE SEQUENCE [LARGE SCALE GENOMIC DNA]</scope>
    <source>
        <strain evidence="2">Derp</strain>
    </source>
</reference>
<reference evidence="2 3" key="2">
    <citation type="journal article" date="2022" name="Mol. Biol. Evol.">
        <title>Comparative Genomics Reveals Insights into the Divergent Evolution of Astigmatic Mites and Household Pest Adaptations.</title>
        <authorList>
            <person name="Xiong Q."/>
            <person name="Wan A.T."/>
            <person name="Liu X."/>
            <person name="Fung C.S."/>
            <person name="Xiao X."/>
            <person name="Malainual N."/>
            <person name="Hou J."/>
            <person name="Wang L."/>
            <person name="Wang M."/>
            <person name="Yang K.Y."/>
            <person name="Cui Y."/>
            <person name="Leung E.L."/>
            <person name="Nong W."/>
            <person name="Shin S.K."/>
            <person name="Au S.W."/>
            <person name="Jeong K.Y."/>
            <person name="Chew F.T."/>
            <person name="Hui J.H."/>
            <person name="Leung T.F."/>
            <person name="Tungtrongchitr A."/>
            <person name="Zhong N."/>
            <person name="Liu Z."/>
            <person name="Tsui S.K."/>
        </authorList>
    </citation>
    <scope>NUCLEOTIDE SEQUENCE [LARGE SCALE GENOMIC DNA]</scope>
    <source>
        <strain evidence="2">Derp</strain>
    </source>
</reference>
<name>A0ABQ8JMJ3_DERPT</name>
<evidence type="ECO:0000313" key="2">
    <source>
        <dbReference type="EMBL" id="KAH9423841.1"/>
    </source>
</evidence>
<accession>A0ABQ8JMJ3</accession>
<evidence type="ECO:0000256" key="1">
    <source>
        <dbReference type="SAM" id="MobiDB-lite"/>
    </source>
</evidence>
<organism evidence="2 3">
    <name type="scientific">Dermatophagoides pteronyssinus</name>
    <name type="common">European house dust mite</name>
    <dbReference type="NCBI Taxonomy" id="6956"/>
    <lineage>
        <taxon>Eukaryota</taxon>
        <taxon>Metazoa</taxon>
        <taxon>Ecdysozoa</taxon>
        <taxon>Arthropoda</taxon>
        <taxon>Chelicerata</taxon>
        <taxon>Arachnida</taxon>
        <taxon>Acari</taxon>
        <taxon>Acariformes</taxon>
        <taxon>Sarcoptiformes</taxon>
        <taxon>Astigmata</taxon>
        <taxon>Psoroptidia</taxon>
        <taxon>Analgoidea</taxon>
        <taxon>Pyroglyphidae</taxon>
        <taxon>Dermatophagoidinae</taxon>
        <taxon>Dermatophagoides</taxon>
    </lineage>
</organism>
<feature type="region of interest" description="Disordered" evidence="1">
    <location>
        <begin position="81"/>
        <end position="107"/>
    </location>
</feature>